<evidence type="ECO:0000313" key="2">
    <source>
        <dbReference type="EMBL" id="BAE88055.1"/>
    </source>
</evidence>
<proteinExistence type="evidence at transcript level"/>
<accession>I7GK22</accession>
<evidence type="ECO:0000256" key="1">
    <source>
        <dbReference type="SAM" id="MobiDB-lite"/>
    </source>
</evidence>
<feature type="compositionally biased region" description="Pro residues" evidence="1">
    <location>
        <begin position="1"/>
        <end position="10"/>
    </location>
</feature>
<protein>
    <submittedName>
        <fullName evidence="2">Macaca fascicularis brain cDNA, clone: QorA-11662</fullName>
    </submittedName>
</protein>
<feature type="region of interest" description="Disordered" evidence="1">
    <location>
        <begin position="116"/>
        <end position="145"/>
    </location>
</feature>
<sequence length="145" mass="15302">MLTFKPPCPLLPSWGTDTQGDGGGSLLQSPTSPSTSPGRKMSEKLRVYTKSPVPCVLGWWLLMSRQTLHQVGNHEDLHAGKTSPLTTIPGHPLLCCQPLSSNRSLNQCVCTPHPPPPTPGEAQTQISPAHDLLGAAAPSSTPNLG</sequence>
<feature type="compositionally biased region" description="Low complexity" evidence="1">
    <location>
        <begin position="26"/>
        <end position="38"/>
    </location>
</feature>
<dbReference type="EMBL" id="AB170992">
    <property type="protein sequence ID" value="BAE88055.1"/>
    <property type="molecule type" value="mRNA"/>
</dbReference>
<organism evidence="2">
    <name type="scientific">Macaca fascicularis</name>
    <name type="common">Crab-eating macaque</name>
    <name type="synonym">Cynomolgus monkey</name>
    <dbReference type="NCBI Taxonomy" id="9541"/>
    <lineage>
        <taxon>Eukaryota</taxon>
        <taxon>Metazoa</taxon>
        <taxon>Chordata</taxon>
        <taxon>Craniata</taxon>
        <taxon>Vertebrata</taxon>
        <taxon>Euteleostomi</taxon>
        <taxon>Mammalia</taxon>
        <taxon>Eutheria</taxon>
        <taxon>Euarchontoglires</taxon>
        <taxon>Primates</taxon>
        <taxon>Haplorrhini</taxon>
        <taxon>Catarrhini</taxon>
        <taxon>Cercopithecidae</taxon>
        <taxon>Cercopithecinae</taxon>
        <taxon>Macaca</taxon>
    </lineage>
</organism>
<feature type="region of interest" description="Disordered" evidence="1">
    <location>
        <begin position="1"/>
        <end position="43"/>
    </location>
</feature>
<dbReference type="AlphaFoldDB" id="I7GK22"/>
<reference evidence="2" key="1">
    <citation type="journal article" date="2007" name="PLoS Biol.">
        <title>Rate of evolution in brain-expressed genes in humans and other primates.</title>
        <authorList>
            <person name="Wang H.-Y."/>
            <person name="Chien H.-C."/>
            <person name="Osada N."/>
            <person name="Hashimoto K."/>
            <person name="Sugano S."/>
            <person name="Gojobori T."/>
            <person name="Chou C.-K."/>
            <person name="Tsai S.-F."/>
            <person name="Wu C.-I."/>
            <person name="Shen C.-K.J."/>
        </authorList>
    </citation>
    <scope>NUCLEOTIDE SEQUENCE</scope>
</reference>
<name>I7GK22_MACFA</name>